<keyword evidence="1 2" id="KW-0597">Phosphoprotein</keyword>
<dbReference type="PANTHER" id="PTHR44591">
    <property type="entry name" value="STRESS RESPONSE REGULATOR PROTEIN 1"/>
    <property type="match status" value="1"/>
</dbReference>
<evidence type="ECO:0000256" key="3">
    <source>
        <dbReference type="SAM" id="MobiDB-lite"/>
    </source>
</evidence>
<evidence type="ECO:0000256" key="2">
    <source>
        <dbReference type="PROSITE-ProRule" id="PRU00169"/>
    </source>
</evidence>
<dbReference type="KEGG" id="taw:EI545_15250"/>
<feature type="compositionally biased region" description="Pro residues" evidence="3">
    <location>
        <begin position="1"/>
        <end position="14"/>
    </location>
</feature>
<accession>A0A3S8U8T0</accession>
<dbReference type="AlphaFoldDB" id="A0A3S8U8T0"/>
<dbReference type="CDD" id="cd00156">
    <property type="entry name" value="REC"/>
    <property type="match status" value="1"/>
</dbReference>
<dbReference type="PANTHER" id="PTHR44591:SF3">
    <property type="entry name" value="RESPONSE REGULATORY DOMAIN-CONTAINING PROTEIN"/>
    <property type="match status" value="1"/>
</dbReference>
<dbReference type="RefSeq" id="WP_125326261.1">
    <property type="nucleotide sequence ID" value="NZ_CP034328.1"/>
</dbReference>
<protein>
    <submittedName>
        <fullName evidence="5">Response regulator</fullName>
    </submittedName>
</protein>
<sequence length="233" mass="23673">MPFPPDTPRPPSAPPTALSGADALPLRGITLLVVDDSRFASDALRLICIRLGARLRRAETLAAARAFLASHRPDVVIVDLGLPDGRGEDLITDLRRNGVPVLATSGDPDGRAPALAAGACGYLDKPVPGVAAFQQLILGSLGLAHPPPDSAPHAPATPDTLAFRDDLARASPLIGGADSSYATGFLRSLGRSAGDHALEAAALAAADGPATGPGQAALARLVTARLAEIHPLA</sequence>
<evidence type="ECO:0000256" key="1">
    <source>
        <dbReference type="ARBA" id="ARBA00022553"/>
    </source>
</evidence>
<dbReference type="OrthoDB" id="7831674at2"/>
<evidence type="ECO:0000313" key="5">
    <source>
        <dbReference type="EMBL" id="AZL60066.1"/>
    </source>
</evidence>
<keyword evidence="6" id="KW-1185">Reference proteome</keyword>
<organism evidence="5 6">
    <name type="scientific">Tabrizicola piscis</name>
    <dbReference type="NCBI Taxonomy" id="2494374"/>
    <lineage>
        <taxon>Bacteria</taxon>
        <taxon>Pseudomonadati</taxon>
        <taxon>Pseudomonadota</taxon>
        <taxon>Alphaproteobacteria</taxon>
        <taxon>Rhodobacterales</taxon>
        <taxon>Paracoccaceae</taxon>
        <taxon>Tabrizicola</taxon>
    </lineage>
</organism>
<gene>
    <name evidence="5" type="ORF">EI545_15250</name>
</gene>
<dbReference type="InterPro" id="IPR011006">
    <property type="entry name" value="CheY-like_superfamily"/>
</dbReference>
<feature type="domain" description="Response regulatory" evidence="4">
    <location>
        <begin position="30"/>
        <end position="140"/>
    </location>
</feature>
<dbReference type="Gene3D" id="3.40.50.2300">
    <property type="match status" value="1"/>
</dbReference>
<evidence type="ECO:0000259" key="4">
    <source>
        <dbReference type="PROSITE" id="PS50110"/>
    </source>
</evidence>
<proteinExistence type="predicted"/>
<dbReference type="Pfam" id="PF00072">
    <property type="entry name" value="Response_reg"/>
    <property type="match status" value="1"/>
</dbReference>
<dbReference type="SUPFAM" id="SSF52172">
    <property type="entry name" value="CheY-like"/>
    <property type="match status" value="1"/>
</dbReference>
<feature type="region of interest" description="Disordered" evidence="3">
    <location>
        <begin position="1"/>
        <end position="20"/>
    </location>
</feature>
<dbReference type="InterPro" id="IPR050595">
    <property type="entry name" value="Bact_response_regulator"/>
</dbReference>
<name>A0A3S8U8T0_9RHOB</name>
<dbReference type="SMART" id="SM00448">
    <property type="entry name" value="REC"/>
    <property type="match status" value="1"/>
</dbReference>
<dbReference type="GO" id="GO:0000160">
    <property type="term" value="P:phosphorelay signal transduction system"/>
    <property type="evidence" value="ECO:0007669"/>
    <property type="project" value="InterPro"/>
</dbReference>
<dbReference type="InterPro" id="IPR001789">
    <property type="entry name" value="Sig_transdc_resp-reg_receiver"/>
</dbReference>
<evidence type="ECO:0000313" key="6">
    <source>
        <dbReference type="Proteomes" id="UP000282002"/>
    </source>
</evidence>
<dbReference type="EMBL" id="CP034328">
    <property type="protein sequence ID" value="AZL60066.1"/>
    <property type="molecule type" value="Genomic_DNA"/>
</dbReference>
<reference evidence="5 6" key="1">
    <citation type="submission" date="2018-12" db="EMBL/GenBank/DDBJ databases">
        <title>Complete genome sequencing of Tabrizicola sp. K13M18.</title>
        <authorList>
            <person name="Bae J.-W."/>
        </authorList>
    </citation>
    <scope>NUCLEOTIDE SEQUENCE [LARGE SCALE GENOMIC DNA]</scope>
    <source>
        <strain evidence="5 6">K13M18</strain>
    </source>
</reference>
<feature type="modified residue" description="4-aspartylphosphate" evidence="2">
    <location>
        <position position="79"/>
    </location>
</feature>
<dbReference type="Proteomes" id="UP000282002">
    <property type="component" value="Chromosome"/>
</dbReference>
<dbReference type="PROSITE" id="PS50110">
    <property type="entry name" value="RESPONSE_REGULATORY"/>
    <property type="match status" value="1"/>
</dbReference>